<organism evidence="1 2">
    <name type="scientific">Candidatus Infernicultor aquiphilus</name>
    <dbReference type="NCBI Taxonomy" id="1805029"/>
    <lineage>
        <taxon>Bacteria</taxon>
        <taxon>Pseudomonadati</taxon>
        <taxon>Atribacterota</taxon>
        <taxon>Candidatus Phoenicimicrobiia</taxon>
        <taxon>Candidatus Pheonicimicrobiales</taxon>
        <taxon>Candidatus Phoenicimicrobiaceae</taxon>
        <taxon>Candidatus Infernicultor</taxon>
    </lineage>
</organism>
<protein>
    <submittedName>
        <fullName evidence="1">DUF1573 domain-containing protein</fullName>
    </submittedName>
</protein>
<proteinExistence type="predicted"/>
<evidence type="ECO:0000313" key="2">
    <source>
        <dbReference type="Proteomes" id="UP000182763"/>
    </source>
</evidence>
<comment type="caution">
    <text evidence="1">The sequence shown here is derived from an EMBL/GenBank/DDBJ whole genome shotgun (WGS) entry which is preliminary data.</text>
</comment>
<dbReference type="Proteomes" id="UP000182763">
    <property type="component" value="Unassembled WGS sequence"/>
</dbReference>
<evidence type="ECO:0000313" key="1">
    <source>
        <dbReference type="EMBL" id="OIP74969.1"/>
    </source>
</evidence>
<dbReference type="AlphaFoldDB" id="A0A1J5GQ73"/>
<accession>A0A1J5GQ73</accession>
<dbReference type="STRING" id="1805029.AUK42_00410"/>
<reference evidence="1 2" key="1">
    <citation type="journal article" date="2016" name="Environ. Microbiol.">
        <title>Genomic resolution of a cold subsurface aquifer community provides metabolic insights for novel microbes adapted to high CO concentrations.</title>
        <authorList>
            <person name="Probst A.J."/>
            <person name="Castelle C.J."/>
            <person name="Singh A."/>
            <person name="Brown C.T."/>
            <person name="Anantharaman K."/>
            <person name="Sharon I."/>
            <person name="Hug L.A."/>
            <person name="Burstein D."/>
            <person name="Emerson J.B."/>
            <person name="Thomas B.C."/>
            <person name="Banfield J.F."/>
        </authorList>
    </citation>
    <scope>NUCLEOTIDE SEQUENCE [LARGE SCALE GENOMIC DNA]</scope>
    <source>
        <strain evidence="1">CG2_30_33_13</strain>
    </source>
</reference>
<gene>
    <name evidence="1" type="ORF">AUK42_00410</name>
</gene>
<sequence>MEVIIMNKSDNDTFQKNVDQFLIQHRSILDVMTKYQESNARVNRAIAKAVTQCGCLKINAKKQIIPSNTKLTEIHKFMDNHLEGSLCDSCKEIIETEMGSSLFYVAAICSILNLDFNDIIKKEEERISTLGVYNLT</sequence>
<dbReference type="EMBL" id="MNYY01000009">
    <property type="protein sequence ID" value="OIP74969.1"/>
    <property type="molecule type" value="Genomic_DNA"/>
</dbReference>
<name>A0A1J5GQ73_9BACT</name>